<proteinExistence type="predicted"/>
<sequence length="129" mass="13622">MISARGSDSRRIATSKKTGTELAAEKMGFWGLRATENRSELTAAQPHLGDGRGQPGFFDASPEQCGHETQLSCANRPQAEGVSARVGPVSEPSSLRTEGRGCECDLYPCAGASPSPSHGIYSLDLAPRM</sequence>
<accession>A0A9Q1ILS6</accession>
<dbReference type="Proteomes" id="UP001152622">
    <property type="component" value="Chromosome 13"/>
</dbReference>
<dbReference type="EMBL" id="JAINUF010000013">
    <property type="protein sequence ID" value="KAJ8344215.1"/>
    <property type="molecule type" value="Genomic_DNA"/>
</dbReference>
<evidence type="ECO:0000313" key="3">
    <source>
        <dbReference type="Proteomes" id="UP001152622"/>
    </source>
</evidence>
<evidence type="ECO:0000256" key="1">
    <source>
        <dbReference type="SAM" id="MobiDB-lite"/>
    </source>
</evidence>
<organism evidence="2 3">
    <name type="scientific">Synaphobranchus kaupii</name>
    <name type="common">Kaup's arrowtooth eel</name>
    <dbReference type="NCBI Taxonomy" id="118154"/>
    <lineage>
        <taxon>Eukaryota</taxon>
        <taxon>Metazoa</taxon>
        <taxon>Chordata</taxon>
        <taxon>Craniata</taxon>
        <taxon>Vertebrata</taxon>
        <taxon>Euteleostomi</taxon>
        <taxon>Actinopterygii</taxon>
        <taxon>Neopterygii</taxon>
        <taxon>Teleostei</taxon>
        <taxon>Anguilliformes</taxon>
        <taxon>Synaphobranchidae</taxon>
        <taxon>Synaphobranchus</taxon>
    </lineage>
</organism>
<feature type="region of interest" description="Disordered" evidence="1">
    <location>
        <begin position="76"/>
        <end position="99"/>
    </location>
</feature>
<comment type="caution">
    <text evidence="2">The sequence shown here is derived from an EMBL/GenBank/DDBJ whole genome shotgun (WGS) entry which is preliminary data.</text>
</comment>
<keyword evidence="3" id="KW-1185">Reference proteome</keyword>
<evidence type="ECO:0000313" key="2">
    <source>
        <dbReference type="EMBL" id="KAJ8344215.1"/>
    </source>
</evidence>
<gene>
    <name evidence="2" type="ORF">SKAU_G00315440</name>
</gene>
<name>A0A9Q1ILS6_SYNKA</name>
<feature type="region of interest" description="Disordered" evidence="1">
    <location>
        <begin position="40"/>
        <end position="59"/>
    </location>
</feature>
<reference evidence="2" key="1">
    <citation type="journal article" date="2023" name="Science">
        <title>Genome structures resolve the early diversification of teleost fishes.</title>
        <authorList>
            <person name="Parey E."/>
            <person name="Louis A."/>
            <person name="Montfort J."/>
            <person name="Bouchez O."/>
            <person name="Roques C."/>
            <person name="Iampietro C."/>
            <person name="Lluch J."/>
            <person name="Castinel A."/>
            <person name="Donnadieu C."/>
            <person name="Desvignes T."/>
            <person name="Floi Bucao C."/>
            <person name="Jouanno E."/>
            <person name="Wen M."/>
            <person name="Mejri S."/>
            <person name="Dirks R."/>
            <person name="Jansen H."/>
            <person name="Henkel C."/>
            <person name="Chen W.J."/>
            <person name="Zahm M."/>
            <person name="Cabau C."/>
            <person name="Klopp C."/>
            <person name="Thompson A.W."/>
            <person name="Robinson-Rechavi M."/>
            <person name="Braasch I."/>
            <person name="Lecointre G."/>
            <person name="Bobe J."/>
            <person name="Postlethwait J.H."/>
            <person name="Berthelot C."/>
            <person name="Roest Crollius H."/>
            <person name="Guiguen Y."/>
        </authorList>
    </citation>
    <scope>NUCLEOTIDE SEQUENCE</scope>
    <source>
        <strain evidence="2">WJC10195</strain>
    </source>
</reference>
<protein>
    <submittedName>
        <fullName evidence="2">Uncharacterized protein</fullName>
    </submittedName>
</protein>
<dbReference type="AlphaFoldDB" id="A0A9Q1ILS6"/>